<evidence type="ECO:0000256" key="2">
    <source>
        <dbReference type="ARBA" id="ARBA00023277"/>
    </source>
</evidence>
<dbReference type="EMBL" id="JAGUCO010000013">
    <property type="protein sequence ID" value="MBS2099667.1"/>
    <property type="molecule type" value="Genomic_DNA"/>
</dbReference>
<proteinExistence type="inferred from homology"/>
<evidence type="ECO:0000256" key="5">
    <source>
        <dbReference type="PROSITE-ProRule" id="PRU10061"/>
    </source>
</evidence>
<dbReference type="InterPro" id="IPR031158">
    <property type="entry name" value="GH10_AS"/>
</dbReference>
<reference evidence="9 10" key="1">
    <citation type="journal article" date="2015" name="Int. J. Syst. Evol. Microbiol.">
        <title>Carboxylicivirga linearis sp. nov., isolated from a sea cucumber culture pond.</title>
        <authorList>
            <person name="Wang F.Q."/>
            <person name="Zhou Y.X."/>
            <person name="Lin X.Z."/>
            <person name="Chen G.J."/>
            <person name="Du Z.J."/>
        </authorList>
    </citation>
    <scope>NUCLEOTIDE SEQUENCE [LARGE SCALE GENOMIC DNA]</scope>
    <source>
        <strain evidence="9 10">FB218</strain>
    </source>
</reference>
<evidence type="ECO:0000256" key="3">
    <source>
        <dbReference type="ARBA" id="ARBA00023295"/>
    </source>
</evidence>
<keyword evidence="7" id="KW-0732">Signal</keyword>
<evidence type="ECO:0000256" key="4">
    <source>
        <dbReference type="ARBA" id="ARBA00023326"/>
    </source>
</evidence>
<keyword evidence="1 6" id="KW-0378">Hydrolase</keyword>
<keyword evidence="4 6" id="KW-0624">Polysaccharide degradation</keyword>
<feature type="active site" description="Nucleophile" evidence="5">
    <location>
        <position position="267"/>
    </location>
</feature>
<keyword evidence="10" id="KW-1185">Reference proteome</keyword>
<protein>
    <recommendedName>
        <fullName evidence="6">Beta-xylanase</fullName>
        <ecNumber evidence="6">3.2.1.8</ecNumber>
    </recommendedName>
</protein>
<comment type="similarity">
    <text evidence="6">Belongs to the glycosyl hydrolase 10 (cellulase F) family.</text>
</comment>
<dbReference type="PROSITE" id="PS00591">
    <property type="entry name" value="GH10_1"/>
    <property type="match status" value="1"/>
</dbReference>
<evidence type="ECO:0000313" key="10">
    <source>
        <dbReference type="Proteomes" id="UP000708576"/>
    </source>
</evidence>
<gene>
    <name evidence="9" type="ORF">KEM10_15330</name>
</gene>
<comment type="caution">
    <text evidence="9">The sequence shown here is derived from an EMBL/GenBank/DDBJ whole genome shotgun (WGS) entry which is preliminary data.</text>
</comment>
<dbReference type="EC" id="3.2.1.8" evidence="6"/>
<dbReference type="Proteomes" id="UP000708576">
    <property type="component" value="Unassembled WGS sequence"/>
</dbReference>
<accession>A0ABS5JXP5</accession>
<dbReference type="InterPro" id="IPR044846">
    <property type="entry name" value="GH10"/>
</dbReference>
<sequence length="380" mass="43488">MKKVKYKPLLLVLAALQLIACNGPQQVNKETLKDAFAGKFYIGTALNEWQITGRDTASIDVVKEHFNAIVAENCMKSAEIQPEEGVFDFSLADKFVDFGEQHNMFITGHCLIWHSQAPRWFFTDSLGNDVTREVLIGRMKTHIETVVGRYKGRIKGWDVVNEAIVEDGSFRESKFYQIVGEDFIKLAFQFAHEADPDAELYYNDYNEWYPGRRDAIVAMIKKFKADGIRIDGIGMQGHIGMSGPSIEEYEEAIMAYANEGMKVMVTELDMSILPNPSFGDLGADISTNFEYRKEINPYEDGIVPLEKQNEWDSRMVEFFNLFLKHSDDITRVTLWGVNDRTSWKNNFPVRGRTDYPLLFDRENQPKSIVGKLIDLAKQTK</sequence>
<evidence type="ECO:0000313" key="9">
    <source>
        <dbReference type="EMBL" id="MBS2099667.1"/>
    </source>
</evidence>
<keyword evidence="2 6" id="KW-0119">Carbohydrate metabolism</keyword>
<evidence type="ECO:0000256" key="6">
    <source>
        <dbReference type="RuleBase" id="RU361174"/>
    </source>
</evidence>
<dbReference type="Pfam" id="PF00331">
    <property type="entry name" value="Glyco_hydro_10"/>
    <property type="match status" value="1"/>
</dbReference>
<evidence type="ECO:0000256" key="1">
    <source>
        <dbReference type="ARBA" id="ARBA00022801"/>
    </source>
</evidence>
<keyword evidence="3 6" id="KW-0326">Glycosidase</keyword>
<dbReference type="Gene3D" id="3.20.20.80">
    <property type="entry name" value="Glycosidases"/>
    <property type="match status" value="1"/>
</dbReference>
<organism evidence="9 10">
    <name type="scientific">Carboxylicivirga linearis</name>
    <dbReference type="NCBI Taxonomy" id="1628157"/>
    <lineage>
        <taxon>Bacteria</taxon>
        <taxon>Pseudomonadati</taxon>
        <taxon>Bacteroidota</taxon>
        <taxon>Bacteroidia</taxon>
        <taxon>Marinilabiliales</taxon>
        <taxon>Marinilabiliaceae</taxon>
        <taxon>Carboxylicivirga</taxon>
    </lineage>
</organism>
<feature type="domain" description="GH10" evidence="8">
    <location>
        <begin position="26"/>
        <end position="375"/>
    </location>
</feature>
<evidence type="ECO:0000259" key="8">
    <source>
        <dbReference type="PROSITE" id="PS51760"/>
    </source>
</evidence>
<dbReference type="PRINTS" id="PR00134">
    <property type="entry name" value="GLHYDRLASE10"/>
</dbReference>
<dbReference type="PROSITE" id="PS51760">
    <property type="entry name" value="GH10_2"/>
    <property type="match status" value="1"/>
</dbReference>
<feature type="signal peptide" evidence="7">
    <location>
        <begin position="1"/>
        <end position="20"/>
    </location>
</feature>
<dbReference type="InterPro" id="IPR017853">
    <property type="entry name" value="GH"/>
</dbReference>
<dbReference type="PANTHER" id="PTHR31490:SF90">
    <property type="entry name" value="ENDO-1,4-BETA-XYLANASE A"/>
    <property type="match status" value="1"/>
</dbReference>
<dbReference type="InterPro" id="IPR001000">
    <property type="entry name" value="GH10_dom"/>
</dbReference>
<feature type="chain" id="PRO_5046228990" description="Beta-xylanase" evidence="7">
    <location>
        <begin position="21"/>
        <end position="380"/>
    </location>
</feature>
<comment type="catalytic activity">
    <reaction evidence="6">
        <text>Endohydrolysis of (1-&gt;4)-beta-D-xylosidic linkages in xylans.</text>
        <dbReference type="EC" id="3.2.1.8"/>
    </reaction>
</comment>
<dbReference type="SUPFAM" id="SSF51445">
    <property type="entry name" value="(Trans)glycosidases"/>
    <property type="match status" value="1"/>
</dbReference>
<dbReference type="PANTHER" id="PTHR31490">
    <property type="entry name" value="GLYCOSYL HYDROLASE"/>
    <property type="match status" value="1"/>
</dbReference>
<evidence type="ECO:0000256" key="7">
    <source>
        <dbReference type="SAM" id="SignalP"/>
    </source>
</evidence>
<dbReference type="SMART" id="SM00633">
    <property type="entry name" value="Glyco_10"/>
    <property type="match status" value="1"/>
</dbReference>
<dbReference type="RefSeq" id="WP_212216907.1">
    <property type="nucleotide sequence ID" value="NZ_JAGUCO010000013.1"/>
</dbReference>
<name>A0ABS5JXP5_9BACT</name>